<reference evidence="5" key="3">
    <citation type="submission" date="2021-01" db="EMBL/GenBank/DDBJ databases">
        <title>Phytophthora aleatoria, a newly-described species from Pinus radiata is distinct from Phytophthora cactorum isolates based on comparative genomics.</title>
        <authorList>
            <person name="Mcdougal R."/>
            <person name="Panda P."/>
            <person name="Williams N."/>
            <person name="Studholme D.J."/>
        </authorList>
    </citation>
    <scope>NUCLEOTIDE SEQUENCE</scope>
    <source>
        <strain evidence="5">NZFS 3830</strain>
    </source>
</reference>
<dbReference type="Proteomes" id="UP000735874">
    <property type="component" value="Unassembled WGS sequence"/>
</dbReference>
<evidence type="ECO:0000313" key="2">
    <source>
        <dbReference type="EMBL" id="KAG2853598.1"/>
    </source>
</evidence>
<dbReference type="AlphaFoldDB" id="A0A329RVL4"/>
<dbReference type="EMBL" id="JAENGZ010001867">
    <property type="protein sequence ID" value="KAG6945879.1"/>
    <property type="molecule type" value="Genomic_DNA"/>
</dbReference>
<dbReference type="EMBL" id="RCMG01000473">
    <property type="protein sequence ID" value="KAG2853598.1"/>
    <property type="molecule type" value="Genomic_DNA"/>
</dbReference>
<proteinExistence type="predicted"/>
<dbReference type="EMBL" id="MJFZ01000480">
    <property type="protein sequence ID" value="RAW28561.1"/>
    <property type="molecule type" value="Genomic_DNA"/>
</dbReference>
<protein>
    <submittedName>
        <fullName evidence="6">Uncharacterized protein</fullName>
    </submittedName>
</protein>
<evidence type="ECO:0000313" key="4">
    <source>
        <dbReference type="EMBL" id="KAG3208134.1"/>
    </source>
</evidence>
<sequence>MKMDANAAAQVLAKVSTVLYKQQELMEKIENKPPAQRRVEGISMPHYSGSLSESL</sequence>
<dbReference type="EMBL" id="RCMV01001543">
    <property type="protein sequence ID" value="KAG3208134.1"/>
    <property type="molecule type" value="Genomic_DNA"/>
</dbReference>
<evidence type="ECO:0000313" key="6">
    <source>
        <dbReference type="EMBL" id="RAW28561.1"/>
    </source>
</evidence>
<evidence type="ECO:0000256" key="1">
    <source>
        <dbReference type="SAM" id="MobiDB-lite"/>
    </source>
</evidence>
<reference evidence="6 7" key="1">
    <citation type="submission" date="2018-01" db="EMBL/GenBank/DDBJ databases">
        <title>Draft genome of the strawberry crown rot pathogen Phytophthora cactorum.</title>
        <authorList>
            <person name="Armitage A.D."/>
            <person name="Lysoe E."/>
            <person name="Nellist C.F."/>
            <person name="Harrison R.J."/>
            <person name="Brurberg M.B."/>
        </authorList>
    </citation>
    <scope>NUCLEOTIDE SEQUENCE [LARGE SCALE GENOMIC DNA]</scope>
    <source>
        <strain evidence="6 7">10300</strain>
    </source>
</reference>
<gene>
    <name evidence="5" type="ORF">JG687_00017036</name>
    <name evidence="6" type="ORF">PC110_g15057</name>
    <name evidence="2" type="ORF">PC113_g14046</name>
    <name evidence="3" type="ORF">PC118_g21564</name>
    <name evidence="4" type="ORF">PC129_g20837</name>
</gene>
<dbReference type="Proteomes" id="UP000760860">
    <property type="component" value="Unassembled WGS sequence"/>
</dbReference>
<dbReference type="Proteomes" id="UP000251314">
    <property type="component" value="Unassembled WGS sequence"/>
</dbReference>
<reference evidence="4" key="2">
    <citation type="submission" date="2018-05" db="EMBL/GenBank/DDBJ databases">
        <title>Effector identification in a new, highly contiguous assembly of the strawberry crown rot pathogen Phytophthora cactorum.</title>
        <authorList>
            <person name="Armitage A.D."/>
            <person name="Nellist C.F."/>
            <person name="Bates H."/>
            <person name="Vickerstaff R.J."/>
            <person name="Harrison R.J."/>
        </authorList>
    </citation>
    <scope>NUCLEOTIDE SEQUENCE</scope>
    <source>
        <strain evidence="2">15-7</strain>
        <strain evidence="3">P415</strain>
        <strain evidence="4">P421</strain>
    </source>
</reference>
<dbReference type="EMBL" id="RCML01001494">
    <property type="protein sequence ID" value="KAG2962189.1"/>
    <property type="molecule type" value="Genomic_DNA"/>
</dbReference>
<organism evidence="6 7">
    <name type="scientific">Phytophthora cactorum</name>
    <dbReference type="NCBI Taxonomy" id="29920"/>
    <lineage>
        <taxon>Eukaryota</taxon>
        <taxon>Sar</taxon>
        <taxon>Stramenopiles</taxon>
        <taxon>Oomycota</taxon>
        <taxon>Peronosporomycetes</taxon>
        <taxon>Peronosporales</taxon>
        <taxon>Peronosporaceae</taxon>
        <taxon>Phytophthora</taxon>
    </lineage>
</organism>
<evidence type="ECO:0000313" key="5">
    <source>
        <dbReference type="EMBL" id="KAG6945879.1"/>
    </source>
</evidence>
<dbReference type="VEuPathDB" id="FungiDB:PC110_g15057"/>
<comment type="caution">
    <text evidence="6">The sequence shown here is derived from an EMBL/GenBank/DDBJ whole genome shotgun (WGS) entry which is preliminary data.</text>
</comment>
<evidence type="ECO:0000313" key="3">
    <source>
        <dbReference type="EMBL" id="KAG2962189.1"/>
    </source>
</evidence>
<feature type="region of interest" description="Disordered" evidence="1">
    <location>
        <begin position="31"/>
        <end position="55"/>
    </location>
</feature>
<keyword evidence="7" id="KW-1185">Reference proteome</keyword>
<name>A0A329RVL4_9STRA</name>
<accession>A0A329RVL4</accession>
<dbReference type="Proteomes" id="UP000688947">
    <property type="component" value="Unassembled WGS sequence"/>
</dbReference>
<evidence type="ECO:0000313" key="7">
    <source>
        <dbReference type="Proteomes" id="UP000251314"/>
    </source>
</evidence>
<dbReference type="OrthoDB" id="96956at2759"/>
<dbReference type="Proteomes" id="UP000697107">
    <property type="component" value="Unassembled WGS sequence"/>
</dbReference>